<organism evidence="3 4">
    <name type="scientific">Cavenderia fasciculata</name>
    <name type="common">Slime mold</name>
    <name type="synonym">Dictyostelium fasciculatum</name>
    <dbReference type="NCBI Taxonomy" id="261658"/>
    <lineage>
        <taxon>Eukaryota</taxon>
        <taxon>Amoebozoa</taxon>
        <taxon>Evosea</taxon>
        <taxon>Eumycetozoa</taxon>
        <taxon>Dictyostelia</taxon>
        <taxon>Acytosteliales</taxon>
        <taxon>Cavenderiaceae</taxon>
        <taxon>Cavenderia</taxon>
    </lineage>
</organism>
<evidence type="ECO:0000256" key="2">
    <source>
        <dbReference type="SAM" id="SignalP"/>
    </source>
</evidence>
<keyword evidence="1" id="KW-0812">Transmembrane</keyword>
<feature type="transmembrane region" description="Helical" evidence="1">
    <location>
        <begin position="1084"/>
        <end position="1109"/>
    </location>
</feature>
<proteinExistence type="predicted"/>
<evidence type="ECO:0000256" key="1">
    <source>
        <dbReference type="SAM" id="Phobius"/>
    </source>
</evidence>
<evidence type="ECO:0000313" key="4">
    <source>
        <dbReference type="Proteomes" id="UP000007797"/>
    </source>
</evidence>
<evidence type="ECO:0000313" key="3">
    <source>
        <dbReference type="EMBL" id="EGG20500.1"/>
    </source>
</evidence>
<reference evidence="4" key="1">
    <citation type="journal article" date="2011" name="Genome Res.">
        <title>Phylogeny-wide analysis of social amoeba genomes highlights ancient origins for complex intercellular communication.</title>
        <authorList>
            <person name="Heidel A.J."/>
            <person name="Lawal H.M."/>
            <person name="Felder M."/>
            <person name="Schilde C."/>
            <person name="Helps N.R."/>
            <person name="Tunggal B."/>
            <person name="Rivero F."/>
            <person name="John U."/>
            <person name="Schleicher M."/>
            <person name="Eichinger L."/>
            <person name="Platzer M."/>
            <person name="Noegel A.A."/>
            <person name="Schaap P."/>
            <person name="Gloeckner G."/>
        </authorList>
    </citation>
    <scope>NUCLEOTIDE SEQUENCE [LARGE SCALE GENOMIC DNA]</scope>
    <source>
        <strain evidence="4">SH3</strain>
    </source>
</reference>
<protein>
    <recommendedName>
        <fullName evidence="5">EGF-like domain-containing protein</fullName>
    </recommendedName>
</protein>
<dbReference type="KEGG" id="dfa:DFA_00361"/>
<gene>
    <name evidence="3" type="ORF">DFA_00361</name>
</gene>
<evidence type="ECO:0008006" key="5">
    <source>
        <dbReference type="Google" id="ProtNLM"/>
    </source>
</evidence>
<dbReference type="OMA" id="HFTCFAV"/>
<dbReference type="OrthoDB" id="21182at2759"/>
<name>F4PRE8_CACFS</name>
<dbReference type="AlphaFoldDB" id="F4PRE8"/>
<feature type="chain" id="PRO_5003313317" description="EGF-like domain-containing protein" evidence="2">
    <location>
        <begin position="22"/>
        <end position="1119"/>
    </location>
</feature>
<dbReference type="GeneID" id="14873161"/>
<dbReference type="Proteomes" id="UP000007797">
    <property type="component" value="Unassembled WGS sequence"/>
</dbReference>
<keyword evidence="2" id="KW-0732">Signal</keyword>
<accession>F4PRE8</accession>
<keyword evidence="1" id="KW-1133">Transmembrane helix</keyword>
<dbReference type="RefSeq" id="XP_004358350.1">
    <property type="nucleotide sequence ID" value="XM_004358293.1"/>
</dbReference>
<dbReference type="EMBL" id="GL883010">
    <property type="protein sequence ID" value="EGG20500.1"/>
    <property type="molecule type" value="Genomic_DNA"/>
</dbReference>
<keyword evidence="4" id="KW-1185">Reference proteome</keyword>
<sequence length="1119" mass="126973">MWSSVLSVCLVCLSCLSVCLSVCCNVFDAIYFCFFILISISNSQWITLNNQLSTLAGVSIMRFNPKQSTLYTLSQEQNYRVNVDETNQGGYTKVINSRKSNLPEISQSIRAYTTVHDNDIIYALTSNGTLFKASTSNRSTNYNFIQQSNDWLVNDESIPPIRYATFVNDRYLVLACRNTSESSGEIIVIDISINNMTTTSGEILYRFGSNVLKDPVQLEYHPSIQKLMVLDSGLCHQFTLQGVYIGQLDWSNKSIQITPKSISYSPNGLFHILDSDSWSIFTFWKDNIYNFVKLNKSNIKFTNIASTDKGVYLSSISGIQYYKWEGLVVDYSFYSNGRVHIIGNGLSYTTDVIVDGSLQCQDLFVLSDSHISCRYQNTQIIANVTLPLFIVINNTDQFQNSNDTNQHFNPNQIITRESHFEYQPDGCPLTFWYDAVKNICKKSMNQSIYLYKYKLGNNITSRISFVSGKETLLCPNGWKYDSTRVYDIQHYRYLQSQTCWNSAVKTSTYTQIELYSLYDSDITRKEPTAGQSSSSSSLSLDIDWGSSLCSVPYDAPSTIDLSVTDNLFKFVCHDTNRSTQYILDHEPNESEMCNSTTTVGNVIDQIVLWSYFVPRHCVNGILNRDTGLCRCSKDWSGDNCDIPHCSVKSMRYNNSTRQCECPNKVCPNSQNQIFDKSTCNCICKLETPYKCSDDGRCVTKQSLCIKPTQVPQQPNNTNTCNSSHPYQCWNGQCALNADSCRQTNGSIDCLFQTCCWDGTPIDDVSNCPVLPRCLPPFSFRCKDGSCQMGASMCPPTVTPTPKPCIDSNCPEFDMCPPSFPYRCFNGQCVSYKDNCKACPKRHQQDDIFYQNQTNCPLPTFVKPITTQLTIPIGSHRIIHVYDTVTNLISIIDLFIPSSSFISLNQTEVIIRPVSTSYLYNLFGQQNDNNSVTNQWEKRIQSPILNITMPSFKDNSILLFNISISFRIQSNSTLHKVSKLLINQQNVVQPEQQDTQPTEEEKRNTFINTTTNQWQCIEQNLTSLVAQQHNRDIMMVTGETNHFTCFAVLLRSETYQDDSDEYQPIGTSKWDNNDLPTFLGVPRNYFIVSVFGVVGGVLLVMFGTVFYYSYKKYGMLGKIN</sequence>
<keyword evidence="1" id="KW-0472">Membrane</keyword>
<feature type="signal peptide" evidence="2">
    <location>
        <begin position="1"/>
        <end position="21"/>
    </location>
</feature>